<sequence length="78" mass="8969">MLLSSQNPEEAINPKKYSDGSLSDKAFNTNTWTKSVNKEVEDWDESIDLEAPSPDHSEAEDGWYYEPGEYSYEDDEED</sequence>
<evidence type="ECO:0000313" key="3">
    <source>
        <dbReference type="Proteomes" id="UP000765509"/>
    </source>
</evidence>
<dbReference type="EMBL" id="AVOT02001414">
    <property type="protein sequence ID" value="MBW0466854.1"/>
    <property type="molecule type" value="Genomic_DNA"/>
</dbReference>
<evidence type="ECO:0000256" key="1">
    <source>
        <dbReference type="SAM" id="MobiDB-lite"/>
    </source>
</evidence>
<protein>
    <submittedName>
        <fullName evidence="2">Uncharacterized protein</fullName>
    </submittedName>
</protein>
<proteinExistence type="predicted"/>
<evidence type="ECO:0000313" key="2">
    <source>
        <dbReference type="EMBL" id="MBW0466854.1"/>
    </source>
</evidence>
<keyword evidence="3" id="KW-1185">Reference proteome</keyword>
<name>A0A9Q3GH06_9BASI</name>
<comment type="caution">
    <text evidence="2">The sequence shown here is derived from an EMBL/GenBank/DDBJ whole genome shotgun (WGS) entry which is preliminary data.</text>
</comment>
<dbReference type="AlphaFoldDB" id="A0A9Q3GH06"/>
<feature type="region of interest" description="Disordered" evidence="1">
    <location>
        <begin position="1"/>
        <end position="30"/>
    </location>
</feature>
<organism evidence="2 3">
    <name type="scientific">Austropuccinia psidii MF-1</name>
    <dbReference type="NCBI Taxonomy" id="1389203"/>
    <lineage>
        <taxon>Eukaryota</taxon>
        <taxon>Fungi</taxon>
        <taxon>Dikarya</taxon>
        <taxon>Basidiomycota</taxon>
        <taxon>Pucciniomycotina</taxon>
        <taxon>Pucciniomycetes</taxon>
        <taxon>Pucciniales</taxon>
        <taxon>Sphaerophragmiaceae</taxon>
        <taxon>Austropuccinia</taxon>
    </lineage>
</organism>
<dbReference type="Proteomes" id="UP000765509">
    <property type="component" value="Unassembled WGS sequence"/>
</dbReference>
<gene>
    <name evidence="2" type="ORF">O181_006569</name>
</gene>
<accession>A0A9Q3GH06</accession>
<reference evidence="2" key="1">
    <citation type="submission" date="2021-03" db="EMBL/GenBank/DDBJ databases">
        <title>Draft genome sequence of rust myrtle Austropuccinia psidii MF-1, a brazilian biotype.</title>
        <authorList>
            <person name="Quecine M.C."/>
            <person name="Pachon D.M.R."/>
            <person name="Bonatelli M.L."/>
            <person name="Correr F.H."/>
            <person name="Franceschini L.M."/>
            <person name="Leite T.F."/>
            <person name="Margarido G.R.A."/>
            <person name="Almeida C.A."/>
            <person name="Ferrarezi J.A."/>
            <person name="Labate C.A."/>
        </authorList>
    </citation>
    <scope>NUCLEOTIDE SEQUENCE</scope>
    <source>
        <strain evidence="2">MF-1</strain>
    </source>
</reference>
<feature type="region of interest" description="Disordered" evidence="1">
    <location>
        <begin position="43"/>
        <end position="78"/>
    </location>
</feature>